<dbReference type="Proteomes" id="UP000001554">
    <property type="component" value="Chromosome 16"/>
</dbReference>
<sequence length="492" mass="54377">MHCRIPALKEHEVVPQEAIKTKDDMEKFRRKKHCSKHKNQELAFYCKSCNTLICTACTVIDHRPGKDHNTVEISPVAQTKKESLQSLMDQLTPRLNSIHVALEEIDKEKAKLPITKKEATSEATTYFNHLVDLIKKQEEATVAQIDTTCQEIAKSLNTQKAELEFDETGIRSAYEFCKQAVEHGSDVHIVEVEGQVQKRVEDLLAKRADMTPRLGEVNFVKSTNVTDFEKQLTKLVDVVAMRNVDPSKCSVVVKPAVVGFVNICLLNTIDKNGKPCDIRREDIAANLKDSLGKPVQLQLKQTGNGVYEISYKTQDIGRYVLEVKVRSQPVAGSPVDITVQGRDTPVLTIGRAGKVNKPVGVVVDKSGKIAVVEQGNRRVQVFDVEKGHSLKCFSVDGDCPFGIDADSNGRFLVTSWGQGYGIRCFAGEGKLLNTFRPGCMGLIPLGLAVLGDDRMILADKQQKSCLLLRSDGSLIREIGKGLLQEPLFHSGG</sequence>
<dbReference type="InterPro" id="IPR001298">
    <property type="entry name" value="Filamin/ABP280_rpt"/>
</dbReference>
<reference evidence="11" key="2">
    <citation type="submission" date="2025-08" db="UniProtKB">
        <authorList>
            <consortium name="RefSeq"/>
        </authorList>
    </citation>
    <scope>IDENTIFICATION</scope>
    <source>
        <strain evidence="11">S238N-H82</strain>
        <tissue evidence="11">Testes</tissue>
    </source>
</reference>
<evidence type="ECO:0000256" key="3">
    <source>
        <dbReference type="ARBA" id="ARBA00022737"/>
    </source>
</evidence>
<dbReference type="PROSITE" id="PS50119">
    <property type="entry name" value="ZF_BBOX"/>
    <property type="match status" value="1"/>
</dbReference>
<dbReference type="InterPro" id="IPR013783">
    <property type="entry name" value="Ig-like_fold"/>
</dbReference>
<dbReference type="Gene3D" id="3.30.160.60">
    <property type="entry name" value="Classic Zinc Finger"/>
    <property type="match status" value="1"/>
</dbReference>
<keyword evidence="4 6" id="KW-0863">Zinc-finger</keyword>
<name>A0A9J7K5I1_BRAFL</name>
<reference evidence="10" key="1">
    <citation type="journal article" date="2020" name="Nat. Ecol. Evol.">
        <title>Deeply conserved synteny resolves early events in vertebrate evolution.</title>
        <authorList>
            <person name="Simakov O."/>
            <person name="Marletaz F."/>
            <person name="Yue J.X."/>
            <person name="O'Connell B."/>
            <person name="Jenkins J."/>
            <person name="Brandt A."/>
            <person name="Calef R."/>
            <person name="Tung C.H."/>
            <person name="Huang T.K."/>
            <person name="Schmutz J."/>
            <person name="Satoh N."/>
            <person name="Yu J.K."/>
            <person name="Putnam N.H."/>
            <person name="Green R.E."/>
            <person name="Rokhsar D.S."/>
        </authorList>
    </citation>
    <scope>NUCLEOTIDE SEQUENCE [LARGE SCALE GENOMIC DNA]</scope>
    <source>
        <strain evidence="10">S238N-H82</strain>
    </source>
</reference>
<dbReference type="InterPro" id="IPR014756">
    <property type="entry name" value="Ig_E-set"/>
</dbReference>
<dbReference type="OMA" id="CKQAVEH"/>
<dbReference type="GeneID" id="118403243"/>
<dbReference type="SMART" id="SM00557">
    <property type="entry name" value="IG_FLMN"/>
    <property type="match status" value="1"/>
</dbReference>
<evidence type="ECO:0000256" key="7">
    <source>
        <dbReference type="PROSITE-ProRule" id="PRU00087"/>
    </source>
</evidence>
<dbReference type="PANTHER" id="PTHR25462:SF229">
    <property type="entry name" value="TRANSCRIPTION INTERMEDIARY FACTOR 1-BETA"/>
    <property type="match status" value="1"/>
</dbReference>
<dbReference type="SUPFAM" id="SSF57845">
    <property type="entry name" value="B-box zinc-binding domain"/>
    <property type="match status" value="1"/>
</dbReference>
<evidence type="ECO:0000313" key="10">
    <source>
        <dbReference type="Proteomes" id="UP000001554"/>
    </source>
</evidence>
<dbReference type="Pfam" id="PF00630">
    <property type="entry name" value="Filamin"/>
    <property type="match status" value="1"/>
</dbReference>
<evidence type="ECO:0000256" key="4">
    <source>
        <dbReference type="ARBA" id="ARBA00022771"/>
    </source>
</evidence>
<feature type="domain" description="B box-type" evidence="9">
    <location>
        <begin position="29"/>
        <end position="73"/>
    </location>
</feature>
<dbReference type="InterPro" id="IPR017868">
    <property type="entry name" value="Filamin/ABP280_repeat-like"/>
</dbReference>
<protein>
    <submittedName>
        <fullName evidence="11">Tripartite motif-containing protein 2-like</fullName>
    </submittedName>
</protein>
<dbReference type="OrthoDB" id="252722at2759"/>
<dbReference type="PROSITE" id="PS50194">
    <property type="entry name" value="FILAMIN_REPEAT"/>
    <property type="match status" value="1"/>
</dbReference>
<evidence type="ECO:0000256" key="2">
    <source>
        <dbReference type="ARBA" id="ARBA00022723"/>
    </source>
</evidence>
<keyword evidence="3" id="KW-0677">Repeat</keyword>
<keyword evidence="2" id="KW-0479">Metal-binding</keyword>
<evidence type="ECO:0000259" key="9">
    <source>
        <dbReference type="PROSITE" id="PS50119"/>
    </source>
</evidence>
<accession>A0A9J7K5I1</accession>
<keyword evidence="10" id="KW-1185">Reference proteome</keyword>
<evidence type="ECO:0000256" key="8">
    <source>
        <dbReference type="PROSITE-ProRule" id="PRU00504"/>
    </source>
</evidence>
<dbReference type="InterPro" id="IPR000315">
    <property type="entry name" value="Znf_B-box"/>
</dbReference>
<dbReference type="Gene3D" id="2.60.40.10">
    <property type="entry name" value="Immunoglobulins"/>
    <property type="match status" value="1"/>
</dbReference>
<dbReference type="InterPro" id="IPR047153">
    <property type="entry name" value="TRIM45/56/19-like"/>
</dbReference>
<dbReference type="GO" id="GO:0008270">
    <property type="term" value="F:zinc ion binding"/>
    <property type="evidence" value="ECO:0007669"/>
    <property type="project" value="UniProtKB-KW"/>
</dbReference>
<comment type="similarity">
    <text evidence="1">Belongs to the TRIM/RBCC family.</text>
</comment>
<dbReference type="SMART" id="SM00336">
    <property type="entry name" value="BBOX"/>
    <property type="match status" value="1"/>
</dbReference>
<feature type="repeat" description="Filamin" evidence="7">
    <location>
        <begin position="241"/>
        <end position="339"/>
    </location>
</feature>
<feature type="repeat" description="NHL" evidence="8">
    <location>
        <begin position="346"/>
        <end position="385"/>
    </location>
</feature>
<dbReference type="PANTHER" id="PTHR25462">
    <property type="entry name" value="BONUS, ISOFORM C-RELATED"/>
    <property type="match status" value="1"/>
</dbReference>
<dbReference type="Pfam" id="PF00643">
    <property type="entry name" value="zf-B_box"/>
    <property type="match status" value="1"/>
</dbReference>
<gene>
    <name evidence="11" type="primary">LOC118403243</name>
</gene>
<dbReference type="RefSeq" id="XP_035657741.1">
    <property type="nucleotide sequence ID" value="XM_035801848.1"/>
</dbReference>
<dbReference type="SUPFAM" id="SSF101898">
    <property type="entry name" value="NHL repeat"/>
    <property type="match status" value="1"/>
</dbReference>
<dbReference type="SUPFAM" id="SSF81296">
    <property type="entry name" value="E set domains"/>
    <property type="match status" value="1"/>
</dbReference>
<dbReference type="Gene3D" id="2.120.10.30">
    <property type="entry name" value="TolB, C-terminal domain"/>
    <property type="match status" value="1"/>
</dbReference>
<dbReference type="KEGG" id="bfo:118403243"/>
<organism evidence="10 11">
    <name type="scientific">Branchiostoma floridae</name>
    <name type="common">Florida lancelet</name>
    <name type="synonym">Amphioxus</name>
    <dbReference type="NCBI Taxonomy" id="7739"/>
    <lineage>
        <taxon>Eukaryota</taxon>
        <taxon>Metazoa</taxon>
        <taxon>Chordata</taxon>
        <taxon>Cephalochordata</taxon>
        <taxon>Leptocardii</taxon>
        <taxon>Amphioxiformes</taxon>
        <taxon>Branchiostomatidae</taxon>
        <taxon>Branchiostoma</taxon>
    </lineage>
</organism>
<evidence type="ECO:0000313" key="11">
    <source>
        <dbReference type="RefSeq" id="XP_035657741.1"/>
    </source>
</evidence>
<dbReference type="GO" id="GO:0061630">
    <property type="term" value="F:ubiquitin protein ligase activity"/>
    <property type="evidence" value="ECO:0000318"/>
    <property type="project" value="GO_Central"/>
</dbReference>
<proteinExistence type="inferred from homology"/>
<dbReference type="InterPro" id="IPR011042">
    <property type="entry name" value="6-blade_b-propeller_TolB-like"/>
</dbReference>
<evidence type="ECO:0000256" key="6">
    <source>
        <dbReference type="PROSITE-ProRule" id="PRU00024"/>
    </source>
</evidence>
<dbReference type="InterPro" id="IPR001258">
    <property type="entry name" value="NHL_repeat"/>
</dbReference>
<keyword evidence="5" id="KW-0862">Zinc</keyword>
<dbReference type="PROSITE" id="PS51125">
    <property type="entry name" value="NHL"/>
    <property type="match status" value="1"/>
</dbReference>
<evidence type="ECO:0000256" key="1">
    <source>
        <dbReference type="ARBA" id="ARBA00008518"/>
    </source>
</evidence>
<evidence type="ECO:0000256" key="5">
    <source>
        <dbReference type="ARBA" id="ARBA00022833"/>
    </source>
</evidence>
<dbReference type="AlphaFoldDB" id="A0A9J7K5I1"/>